<dbReference type="Proteomes" id="UP000074310">
    <property type="component" value="Unassembled WGS sequence"/>
</dbReference>
<keyword evidence="1" id="KW-0175">Coiled coil</keyword>
<dbReference type="AlphaFoldDB" id="A0A147I1C0"/>
<name>A0A147I1C0_9SPHN</name>
<keyword evidence="6" id="KW-1185">Reference proteome</keyword>
<gene>
    <name evidence="5" type="ORF">NS334_10700</name>
</gene>
<evidence type="ECO:0000256" key="2">
    <source>
        <dbReference type="SAM" id="Phobius"/>
    </source>
</evidence>
<reference evidence="5 6" key="1">
    <citation type="journal article" date="2016" name="Front. Microbiol.">
        <title>Genomic Resource of Rice Seed Associated Bacteria.</title>
        <authorList>
            <person name="Midha S."/>
            <person name="Bansal K."/>
            <person name="Sharma S."/>
            <person name="Kumar N."/>
            <person name="Patil P.P."/>
            <person name="Chaudhry V."/>
            <person name="Patil P.B."/>
        </authorList>
    </citation>
    <scope>NUCLEOTIDE SEQUENCE [LARGE SCALE GENOMIC DNA]</scope>
    <source>
        <strain evidence="5 6">NS334</strain>
    </source>
</reference>
<keyword evidence="2" id="KW-0472">Membrane</keyword>
<feature type="transmembrane region" description="Helical" evidence="2">
    <location>
        <begin position="233"/>
        <end position="261"/>
    </location>
</feature>
<keyword evidence="2" id="KW-0812">Transmembrane</keyword>
<evidence type="ECO:0000259" key="4">
    <source>
        <dbReference type="Pfam" id="PF14257"/>
    </source>
</evidence>
<proteinExistence type="predicted"/>
<feature type="coiled-coil region" evidence="1">
    <location>
        <begin position="169"/>
        <end position="196"/>
    </location>
</feature>
<evidence type="ECO:0000256" key="3">
    <source>
        <dbReference type="SAM" id="SignalP"/>
    </source>
</evidence>
<keyword evidence="2" id="KW-1133">Transmembrane helix</keyword>
<evidence type="ECO:0000313" key="5">
    <source>
        <dbReference type="EMBL" id="KTT71343.1"/>
    </source>
</evidence>
<dbReference type="InterPro" id="IPR025645">
    <property type="entry name" value="DUF4349"/>
</dbReference>
<keyword evidence="3" id="KW-0732">Signal</keyword>
<feature type="signal peptide" evidence="3">
    <location>
        <begin position="1"/>
        <end position="21"/>
    </location>
</feature>
<evidence type="ECO:0000313" key="6">
    <source>
        <dbReference type="Proteomes" id="UP000074310"/>
    </source>
</evidence>
<feature type="domain" description="DUF4349" evidence="4">
    <location>
        <begin position="43"/>
        <end position="258"/>
    </location>
</feature>
<evidence type="ECO:0000256" key="1">
    <source>
        <dbReference type="SAM" id="Coils"/>
    </source>
</evidence>
<dbReference type="RefSeq" id="WP_058755952.1">
    <property type="nucleotide sequence ID" value="NZ_LDTB01000041.1"/>
</dbReference>
<dbReference type="PROSITE" id="PS51257">
    <property type="entry name" value="PROKAR_LIPOPROTEIN"/>
    <property type="match status" value="1"/>
</dbReference>
<comment type="caution">
    <text evidence="5">The sequence shown here is derived from an EMBL/GenBank/DDBJ whole genome shotgun (WGS) entry which is preliminary data.</text>
</comment>
<feature type="chain" id="PRO_5007548104" description="DUF4349 domain-containing protein" evidence="3">
    <location>
        <begin position="22"/>
        <end position="274"/>
    </location>
</feature>
<protein>
    <recommendedName>
        <fullName evidence="4">DUF4349 domain-containing protein</fullName>
    </recommendedName>
</protein>
<dbReference type="EMBL" id="LDTB01000041">
    <property type="protein sequence ID" value="KTT71343.1"/>
    <property type="molecule type" value="Genomic_DNA"/>
</dbReference>
<organism evidence="5 6">
    <name type="scientific">Sphingomonas endophytica</name>
    <dbReference type="NCBI Taxonomy" id="869719"/>
    <lineage>
        <taxon>Bacteria</taxon>
        <taxon>Pseudomonadati</taxon>
        <taxon>Pseudomonadota</taxon>
        <taxon>Alphaproteobacteria</taxon>
        <taxon>Sphingomonadales</taxon>
        <taxon>Sphingomonadaceae</taxon>
        <taxon>Sphingomonas</taxon>
    </lineage>
</organism>
<sequence>MRRLLLSMTLLLAACGGPVVQTTDKLNTFDVAEPAPAEPNAPQIAYSYALDYRLDPGTLSAVHQAHLKLCRDLTRTRCIVMENGVTRGERGDDRGNLRLLVDARIAPSFDQRLGAPVEAAGGTIQSHTVTAEDVTRQVIDVEAQLRAKQALSDRLLKLIQTGGGSVGDLVSAEKAYAQVQQELDTARSLREELRRRVAMSEMRIGYTVIPAGGMWSPVRLAVARGGDSFATSAAAAITFVIAATPWLVIVGPAIWLLILGWRRFRRWRSERVRS</sequence>
<dbReference type="OrthoDB" id="7448632at2"/>
<accession>A0A147I1C0</accession>
<dbReference type="Pfam" id="PF14257">
    <property type="entry name" value="DUF4349"/>
    <property type="match status" value="1"/>
</dbReference>
<dbReference type="PATRIC" id="fig|869719.3.peg.2087"/>